<feature type="domain" description="ABC3 transporter permease C-terminal" evidence="7">
    <location>
        <begin position="523"/>
        <end position="616"/>
    </location>
</feature>
<sequence length="634" mass="72002">MTLCKMAVSNIKSNFKNYWAYFLSSSFSVFVLYLFISITYNKNVQNTLGKMKSSMILLKIGLGLVILFSVFFIWYSNSFFIKARKKEFATYMLLGISKSQVAFLNFAENLMITLMSFLSGIILGIVFNKFFIMLLFELMRAKGTAEFQFSLKAFNSSFMVFAIIFFIISINGYLTISRSSLIDMFNAAKKIERGLKISILTLVMSVVSFIFMSFGYYLAIKKLGDNIILAPKVVLLIVIGTILFFTSITAVIINIMKKDEPYIFKGIRLIPISQIYQRYRGNVGSLSIITVTTTIALCALLFCFGGFNKSIENARNLCPFSVEYVSGNKNSDEIFNNALKEHKEVSVKDKAVINFVVVTANGPFYNNKSDISILNESKFNKVNAYEGINRKANLNDNECYYVAVDTMSGNPKGNINKKVSFKFGNKDYNLNITNSDTKNFIAIDHCREIIIVSDNVYNNIKRQAKSENFFNVTGYMLKNDFGAEKFTDKLQDDMPKEASLATFYEHYTSGMKIMGVLAFVGLFIGILFVMATGSIIYFKMSMEAKEDKKNFITLRKIGVSEHEIRKAVLIENLILFGVPFLLAALNTYAASFSISKLLELKIVKEYAIIMVAYLIIYSIYYFITVKDYMRVVKE</sequence>
<evidence type="ECO:0000313" key="9">
    <source>
        <dbReference type="Proteomes" id="UP001623592"/>
    </source>
</evidence>
<evidence type="ECO:0000313" key="8">
    <source>
        <dbReference type="EMBL" id="MFL0253288.1"/>
    </source>
</evidence>
<dbReference type="InterPro" id="IPR003838">
    <property type="entry name" value="ABC3_permease_C"/>
</dbReference>
<dbReference type="Pfam" id="PF02687">
    <property type="entry name" value="FtsX"/>
    <property type="match status" value="2"/>
</dbReference>
<feature type="transmembrane region" description="Helical" evidence="6">
    <location>
        <begin position="283"/>
        <end position="307"/>
    </location>
</feature>
<reference evidence="8 9" key="1">
    <citation type="submission" date="2024-11" db="EMBL/GenBank/DDBJ databases">
        <authorList>
            <person name="Heng Y.C."/>
            <person name="Lim A.C.H."/>
            <person name="Lee J.K.Y."/>
            <person name="Kittelmann S."/>
        </authorList>
    </citation>
    <scope>NUCLEOTIDE SEQUENCE [LARGE SCALE GENOMIC DNA]</scope>
    <source>
        <strain evidence="8 9">WILCCON 0114</strain>
    </source>
</reference>
<dbReference type="PANTHER" id="PTHR46795">
    <property type="entry name" value="ABC TRANSPORTER PERMEASE-RELATED-RELATED"/>
    <property type="match status" value="1"/>
</dbReference>
<evidence type="ECO:0000256" key="3">
    <source>
        <dbReference type="ARBA" id="ARBA00022692"/>
    </source>
</evidence>
<dbReference type="RefSeq" id="WP_406789958.1">
    <property type="nucleotide sequence ID" value="NZ_JBJIAA010000031.1"/>
</dbReference>
<feature type="transmembrane region" description="Helical" evidence="6">
    <location>
        <begin position="18"/>
        <end position="36"/>
    </location>
</feature>
<organism evidence="8 9">
    <name type="scientific">Clostridium neuense</name>
    <dbReference type="NCBI Taxonomy" id="1728934"/>
    <lineage>
        <taxon>Bacteria</taxon>
        <taxon>Bacillati</taxon>
        <taxon>Bacillota</taxon>
        <taxon>Clostridia</taxon>
        <taxon>Eubacteriales</taxon>
        <taxon>Clostridiaceae</taxon>
        <taxon>Clostridium</taxon>
    </lineage>
</organism>
<dbReference type="EMBL" id="JBJIAA010000031">
    <property type="protein sequence ID" value="MFL0253288.1"/>
    <property type="molecule type" value="Genomic_DNA"/>
</dbReference>
<keyword evidence="9" id="KW-1185">Reference proteome</keyword>
<evidence type="ECO:0000256" key="2">
    <source>
        <dbReference type="ARBA" id="ARBA00022475"/>
    </source>
</evidence>
<name>A0ABW8TMD2_9CLOT</name>
<accession>A0ABW8TMD2</accession>
<feature type="transmembrane region" description="Helical" evidence="6">
    <location>
        <begin position="606"/>
        <end position="623"/>
    </location>
</feature>
<evidence type="ECO:0000256" key="5">
    <source>
        <dbReference type="ARBA" id="ARBA00023136"/>
    </source>
</evidence>
<feature type="transmembrane region" description="Helical" evidence="6">
    <location>
        <begin position="56"/>
        <end position="76"/>
    </location>
</feature>
<feature type="transmembrane region" description="Helical" evidence="6">
    <location>
        <begin position="114"/>
        <end position="136"/>
    </location>
</feature>
<comment type="subcellular location">
    <subcellularLocation>
        <location evidence="1 6">Cell membrane</location>
        <topology evidence="1 6">Multi-pass membrane protein</topology>
    </subcellularLocation>
</comment>
<feature type="transmembrane region" description="Helical" evidence="6">
    <location>
        <begin position="233"/>
        <end position="255"/>
    </location>
</feature>
<gene>
    <name evidence="8" type="ORF">ACJDT4_23045</name>
</gene>
<comment type="similarity">
    <text evidence="6">Belongs to the ABC-4 integral membrane protein family.</text>
</comment>
<feature type="transmembrane region" description="Helical" evidence="6">
    <location>
        <begin position="156"/>
        <end position="176"/>
    </location>
</feature>
<dbReference type="InterPro" id="IPR052536">
    <property type="entry name" value="ABC-4_Integral_Memb_Prot"/>
</dbReference>
<protein>
    <submittedName>
        <fullName evidence="8">FtsX-like permease family protein</fullName>
    </submittedName>
</protein>
<dbReference type="PANTHER" id="PTHR46795:SF3">
    <property type="entry name" value="ABC TRANSPORTER PERMEASE"/>
    <property type="match status" value="1"/>
</dbReference>
<keyword evidence="5 6" id="KW-0472">Membrane</keyword>
<feature type="domain" description="ABC3 transporter permease C-terminal" evidence="7">
    <location>
        <begin position="62"/>
        <end position="178"/>
    </location>
</feature>
<evidence type="ECO:0000256" key="4">
    <source>
        <dbReference type="ARBA" id="ARBA00022989"/>
    </source>
</evidence>
<dbReference type="InterPro" id="IPR027022">
    <property type="entry name" value="ABC_permease_BceB-typ"/>
</dbReference>
<keyword evidence="4 6" id="KW-1133">Transmembrane helix</keyword>
<keyword evidence="6" id="KW-0813">Transport</keyword>
<dbReference type="PIRSF" id="PIRSF018968">
    <property type="entry name" value="ABC_permease_BceB"/>
    <property type="match status" value="1"/>
</dbReference>
<evidence type="ECO:0000256" key="1">
    <source>
        <dbReference type="ARBA" id="ARBA00004651"/>
    </source>
</evidence>
<feature type="transmembrane region" description="Helical" evidence="6">
    <location>
        <begin position="573"/>
        <end position="594"/>
    </location>
</feature>
<feature type="transmembrane region" description="Helical" evidence="6">
    <location>
        <begin position="197"/>
        <end position="218"/>
    </location>
</feature>
<comment type="caution">
    <text evidence="8">The sequence shown here is derived from an EMBL/GenBank/DDBJ whole genome shotgun (WGS) entry which is preliminary data.</text>
</comment>
<feature type="transmembrane region" description="Helical" evidence="6">
    <location>
        <begin position="513"/>
        <end position="538"/>
    </location>
</feature>
<keyword evidence="2 6" id="KW-1003">Cell membrane</keyword>
<evidence type="ECO:0000259" key="7">
    <source>
        <dbReference type="Pfam" id="PF02687"/>
    </source>
</evidence>
<proteinExistence type="inferred from homology"/>
<evidence type="ECO:0000256" key="6">
    <source>
        <dbReference type="PIRNR" id="PIRNR018968"/>
    </source>
</evidence>
<keyword evidence="3 6" id="KW-0812">Transmembrane</keyword>
<dbReference type="Proteomes" id="UP001623592">
    <property type="component" value="Unassembled WGS sequence"/>
</dbReference>